<dbReference type="Pfam" id="PF05219">
    <property type="entry name" value="DREV"/>
    <property type="match status" value="1"/>
</dbReference>
<accession>A0ABN9SYL6</accession>
<dbReference type="PANTHER" id="PTHR12890">
    <property type="entry name" value="DREV PROTEIN"/>
    <property type="match status" value="1"/>
</dbReference>
<proteinExistence type="predicted"/>
<dbReference type="Gene3D" id="3.40.50.150">
    <property type="entry name" value="Vaccinia Virus protein VP39"/>
    <property type="match status" value="1"/>
</dbReference>
<dbReference type="PANTHER" id="PTHR12890:SF0">
    <property type="entry name" value="PROTEIN-L-HISTIDINE N-PROS-METHYLTRANSFERASE"/>
    <property type="match status" value="1"/>
</dbReference>
<dbReference type="InterPro" id="IPR029063">
    <property type="entry name" value="SAM-dependent_MTases_sf"/>
</dbReference>
<evidence type="ECO:0000313" key="1">
    <source>
        <dbReference type="EMBL" id="CAK0837704.1"/>
    </source>
</evidence>
<reference evidence="1" key="1">
    <citation type="submission" date="2023-10" db="EMBL/GenBank/DDBJ databases">
        <authorList>
            <person name="Chen Y."/>
            <person name="Shah S."/>
            <person name="Dougan E. K."/>
            <person name="Thang M."/>
            <person name="Chan C."/>
        </authorList>
    </citation>
    <scope>NUCLEOTIDE SEQUENCE [LARGE SCALE GENOMIC DNA]</scope>
</reference>
<dbReference type="Proteomes" id="UP001189429">
    <property type="component" value="Unassembled WGS sequence"/>
</dbReference>
<dbReference type="EMBL" id="CAUYUJ010014171">
    <property type="protein sequence ID" value="CAK0837704.1"/>
    <property type="molecule type" value="Genomic_DNA"/>
</dbReference>
<evidence type="ECO:0008006" key="3">
    <source>
        <dbReference type="Google" id="ProtNLM"/>
    </source>
</evidence>
<organism evidence="1 2">
    <name type="scientific">Prorocentrum cordatum</name>
    <dbReference type="NCBI Taxonomy" id="2364126"/>
    <lineage>
        <taxon>Eukaryota</taxon>
        <taxon>Sar</taxon>
        <taxon>Alveolata</taxon>
        <taxon>Dinophyceae</taxon>
        <taxon>Prorocentrales</taxon>
        <taxon>Prorocentraceae</taxon>
        <taxon>Prorocentrum</taxon>
    </lineage>
</organism>
<evidence type="ECO:0000313" key="2">
    <source>
        <dbReference type="Proteomes" id="UP001189429"/>
    </source>
</evidence>
<protein>
    <recommendedName>
        <fullName evidence="3">Small RNA 2'-O-methyltransferase</fullName>
    </recommendedName>
</protein>
<sequence length="285" mass="30155">MYGAPPEWPRRLASRFVPLGPDPAAEAFLRSVPRASVARTLAHHALCGLPLDDFDVNAWLGIVYPLHLLTNAQLRALFAAAALPTPLSRALDDVGAGEGSVTAELRPLCARLVAAETSRGMAARLRRAGLEVWEEDLAESAAARVRAGHGGFSLVALLNVLDRCSRPRGLLSAAHCLLGPSPSWLLLATPLPFRPAYFGPDTRWSGRPVEPFLEAPAPGAPEASWASEAEQILDGALPRAGFEPRAISRVPYLCGGDAFAPASELDALVVLAERAIRSGGNAEDA</sequence>
<comment type="caution">
    <text evidence="1">The sequence shown here is derived from an EMBL/GenBank/DDBJ whole genome shotgun (WGS) entry which is preliminary data.</text>
</comment>
<dbReference type="InterPro" id="IPR007884">
    <property type="entry name" value="METL9"/>
</dbReference>
<dbReference type="SUPFAM" id="SSF53335">
    <property type="entry name" value="S-adenosyl-L-methionine-dependent methyltransferases"/>
    <property type="match status" value="1"/>
</dbReference>
<name>A0ABN9SYL6_9DINO</name>
<keyword evidence="2" id="KW-1185">Reference proteome</keyword>
<gene>
    <name evidence="1" type="ORF">PCOR1329_LOCUS33825</name>
</gene>